<comment type="caution">
    <text evidence="7">The sequence shown here is derived from an EMBL/GenBank/DDBJ whole genome shotgun (WGS) entry which is preliminary data.</text>
</comment>
<evidence type="ECO:0000256" key="3">
    <source>
        <dbReference type="ARBA" id="ARBA00023276"/>
    </source>
</evidence>
<evidence type="ECO:0000256" key="5">
    <source>
        <dbReference type="PIRNR" id="PIRNR017875"/>
    </source>
</evidence>
<evidence type="ECO:0000256" key="1">
    <source>
        <dbReference type="ARBA" id="ARBA00022531"/>
    </source>
</evidence>
<keyword evidence="2 4" id="KW-0732">Signal</keyword>
<evidence type="ECO:0000259" key="6">
    <source>
        <dbReference type="Pfam" id="PF14870"/>
    </source>
</evidence>
<keyword evidence="4" id="KW-0793">Thylakoid</keyword>
<dbReference type="EMBL" id="DSPX01000048">
    <property type="protein sequence ID" value="HGG00080.1"/>
    <property type="molecule type" value="Genomic_DNA"/>
</dbReference>
<evidence type="ECO:0000313" key="7">
    <source>
        <dbReference type="EMBL" id="HGG00080.1"/>
    </source>
</evidence>
<dbReference type="InterPro" id="IPR016705">
    <property type="entry name" value="Ycf48/Hcf136"/>
</dbReference>
<dbReference type="Pfam" id="PF14870">
    <property type="entry name" value="PSII_BNR"/>
    <property type="match status" value="1"/>
</dbReference>
<keyword evidence="3 4" id="KW-0604">Photosystem II</keyword>
<dbReference type="SUPFAM" id="SSF110296">
    <property type="entry name" value="Oligoxyloglucan reducing end-specific cellobiohydrolase"/>
    <property type="match status" value="1"/>
</dbReference>
<dbReference type="PANTHER" id="PTHR47199:SF2">
    <property type="entry name" value="PHOTOSYSTEM II STABILITY_ASSEMBLY FACTOR HCF136, CHLOROPLASTIC"/>
    <property type="match status" value="1"/>
</dbReference>
<feature type="domain" description="Photosynthesis system II assembly factor Ycf48/Hcf136-like" evidence="6">
    <location>
        <begin position="25"/>
        <end position="324"/>
    </location>
</feature>
<dbReference type="Gene3D" id="2.130.10.10">
    <property type="entry name" value="YVTN repeat-like/Quinoprotein amine dehydrogenase"/>
    <property type="match status" value="1"/>
</dbReference>
<proteinExistence type="inferred from homology"/>
<comment type="function">
    <text evidence="4">A factor required for optimal assembly of photosystem II (PSII), acting in the early stages of PSII assembly. Also plays a role in replacement of photodamaged D1 (psbA). Assists YidC in synthesis of chlorophyll-binding proteins.</text>
</comment>
<dbReference type="InterPro" id="IPR015943">
    <property type="entry name" value="WD40/YVTN_repeat-like_dom_sf"/>
</dbReference>
<dbReference type="GO" id="GO:0009523">
    <property type="term" value="C:photosystem II"/>
    <property type="evidence" value="ECO:0007669"/>
    <property type="project" value="UniProtKB-KW"/>
</dbReference>
<organism evidence="7">
    <name type="scientific">Planktothricoides sp. SpSt-374</name>
    <dbReference type="NCBI Taxonomy" id="2282167"/>
    <lineage>
        <taxon>Bacteria</taxon>
        <taxon>Bacillati</taxon>
        <taxon>Cyanobacteriota</taxon>
        <taxon>Cyanophyceae</taxon>
        <taxon>Oscillatoriophycideae</taxon>
        <taxon>Oscillatoriales</taxon>
        <taxon>Oscillatoriaceae</taxon>
        <taxon>Planktothricoides</taxon>
    </lineage>
</organism>
<dbReference type="NCBIfam" id="NF010237">
    <property type="entry name" value="PRK13684.1"/>
    <property type="match status" value="1"/>
</dbReference>
<gene>
    <name evidence="4" type="primary">ycf48</name>
    <name evidence="7" type="ORF">ENR15_05305</name>
</gene>
<dbReference type="PIRSF" id="PIRSF017875">
    <property type="entry name" value="PSII_HCF136"/>
    <property type="match status" value="1"/>
</dbReference>
<evidence type="ECO:0000256" key="2">
    <source>
        <dbReference type="ARBA" id="ARBA00022729"/>
    </source>
</evidence>
<comment type="similarity">
    <text evidence="4 5">Belongs to the Ycf48 family.</text>
</comment>
<evidence type="ECO:0000256" key="4">
    <source>
        <dbReference type="HAMAP-Rule" id="MF_01348"/>
    </source>
</evidence>
<sequence length="331" mass="36746">MKHYWQKLVALFGVVFLCVGCNYLPATSYNPWKVIQLPADVSVFDIAFTDNDQHGWLVGSKATLLETTDGGESWKPKQIEVDGETYRFNSVSFVGKEGWIVGTPPILLHSEDEGNSWSRIPLDEKLPGSPLEIVALGPQTAEMLTDVGAIYKTTDGAQTWKALVEEALGVIRNVDRSPDGKYIAVSSKGNFYSTWEPGQKAWMPHNRTSSRRLQNIGFGQDGRLWLIARGGQVQFTDAEDTETWTEPISPEFSTSWGFLDLAYRTPEEIWVTGGSGNLLSSFDGGTTWQKDREVENVPSNFDQIVFLGQDRGFIMGQRGIILKYNPPAAAA</sequence>
<dbReference type="AlphaFoldDB" id="A0A7C3ZFV4"/>
<dbReference type="HAMAP" id="MF_01348">
    <property type="entry name" value="Ycf48"/>
    <property type="match status" value="1"/>
</dbReference>
<reference evidence="7" key="1">
    <citation type="journal article" date="2020" name="mSystems">
        <title>Genome- and Community-Level Interaction Insights into Carbon Utilization and Element Cycling Functions of Hydrothermarchaeota in Hydrothermal Sediment.</title>
        <authorList>
            <person name="Zhou Z."/>
            <person name="Liu Y."/>
            <person name="Xu W."/>
            <person name="Pan J."/>
            <person name="Luo Z.H."/>
            <person name="Li M."/>
        </authorList>
    </citation>
    <scope>NUCLEOTIDE SEQUENCE [LARGE SCALE GENOMIC DNA]</scope>
    <source>
        <strain evidence="7">SpSt-374</strain>
    </source>
</reference>
<dbReference type="GO" id="GO:0015979">
    <property type="term" value="P:photosynthesis"/>
    <property type="evidence" value="ECO:0007669"/>
    <property type="project" value="UniProtKB-KW"/>
</dbReference>
<accession>A0A7C3ZFV4</accession>
<protein>
    <recommendedName>
        <fullName evidence="4 5">Photosystem II assembly protein Ycf48</fullName>
    </recommendedName>
</protein>
<comment type="subcellular location">
    <subcellularLocation>
        <location evidence="4">Cellular thylakoid lumen</location>
    </subcellularLocation>
    <text evidence="4">Associated with a PSII precusor complex on the lumenal side of the thylakoid membrane.</text>
</comment>
<name>A0A7C3ZFV4_9CYAN</name>
<dbReference type="InterPro" id="IPR028203">
    <property type="entry name" value="PSII_CF48-like_dom"/>
</dbReference>
<dbReference type="GO" id="GO:0031979">
    <property type="term" value="C:plasma membrane-derived thylakoid lumen"/>
    <property type="evidence" value="ECO:0007669"/>
    <property type="project" value="UniProtKB-SubCell"/>
</dbReference>
<keyword evidence="1 4" id="KW-0602">Photosynthesis</keyword>
<dbReference type="PANTHER" id="PTHR47199">
    <property type="entry name" value="PHOTOSYSTEM II STABILITY/ASSEMBLY FACTOR HCF136, CHLOROPLASTIC"/>
    <property type="match status" value="1"/>
</dbReference>
<comment type="domain">
    <text evidence="4">A 7-bladed beta-propeller torus, about 55 by 55 Angstroms, with a depth of about 25 Angstroms and a central pore.</text>
</comment>